<dbReference type="HAMAP" id="MF_00502">
    <property type="entry name" value="Ribosomal_bL31_2"/>
    <property type="match status" value="1"/>
</dbReference>
<protein>
    <recommendedName>
        <fullName evidence="3">Large ribosomal subunit protein bL31B</fullName>
    </recommendedName>
</protein>
<dbReference type="EMBL" id="JNVU01000039">
    <property type="protein sequence ID" value="KEI43393.1"/>
    <property type="molecule type" value="Genomic_DNA"/>
</dbReference>
<evidence type="ECO:0000313" key="5">
    <source>
        <dbReference type="Proteomes" id="UP000031419"/>
    </source>
</evidence>
<reference evidence="4 5" key="1">
    <citation type="submission" date="2014-06" db="EMBL/GenBank/DDBJ databases">
        <title>Saccharopolyspora rectivirgula DSM-43113 Genome sequencing.</title>
        <authorList>
            <person name="Barrera C."/>
            <person name="Millon L."/>
            <person name="Rognon B."/>
            <person name="Zaugg C."/>
            <person name="Monod M."/>
        </authorList>
    </citation>
    <scope>NUCLEOTIDE SEQUENCE [LARGE SCALE GENOMIC DNA]</scope>
    <source>
        <strain evidence="4 5">DSM 43113</strain>
    </source>
</reference>
<keyword evidence="5" id="KW-1185">Reference proteome</keyword>
<dbReference type="SUPFAM" id="SSF143800">
    <property type="entry name" value="L28p-like"/>
    <property type="match status" value="1"/>
</dbReference>
<evidence type="ECO:0000256" key="3">
    <source>
        <dbReference type="HAMAP-Rule" id="MF_00502"/>
    </source>
</evidence>
<comment type="subunit">
    <text evidence="3">Part of the 50S ribosomal subunit.</text>
</comment>
<dbReference type="Pfam" id="PF01197">
    <property type="entry name" value="Ribosomal_L31"/>
    <property type="match status" value="1"/>
</dbReference>
<dbReference type="InterPro" id="IPR034704">
    <property type="entry name" value="Ribosomal_bL28/bL31-like_sf"/>
</dbReference>
<evidence type="ECO:0000256" key="2">
    <source>
        <dbReference type="ARBA" id="ARBA00023274"/>
    </source>
</evidence>
<dbReference type="PANTHER" id="PTHR33280">
    <property type="entry name" value="50S RIBOSOMAL PROTEIN L31, CHLOROPLASTIC"/>
    <property type="match status" value="1"/>
</dbReference>
<dbReference type="NCBIfam" id="NF002462">
    <property type="entry name" value="PRK01678.1"/>
    <property type="match status" value="1"/>
</dbReference>
<dbReference type="PANTHER" id="PTHR33280:SF1">
    <property type="entry name" value="LARGE RIBOSOMAL SUBUNIT PROTEIN BL31C"/>
    <property type="match status" value="1"/>
</dbReference>
<comment type="caution">
    <text evidence="4">The sequence shown here is derived from an EMBL/GenBank/DDBJ whole genome shotgun (WGS) entry which is preliminary data.</text>
</comment>
<gene>
    <name evidence="3" type="primary">rpmE2</name>
    <name evidence="4" type="ORF">GU90_16740</name>
</gene>
<comment type="similarity">
    <text evidence="3">Belongs to the bacterial ribosomal protein bL31 family. Type B subfamily.</text>
</comment>
<dbReference type="Gene3D" id="4.10.830.30">
    <property type="entry name" value="Ribosomal protein L31"/>
    <property type="match status" value="1"/>
</dbReference>
<dbReference type="NCBIfam" id="TIGR00105">
    <property type="entry name" value="L31"/>
    <property type="match status" value="1"/>
</dbReference>
<dbReference type="STRING" id="28042.GU90_16740"/>
<dbReference type="GO" id="GO:0003735">
    <property type="term" value="F:structural constituent of ribosome"/>
    <property type="evidence" value="ECO:0007669"/>
    <property type="project" value="InterPro"/>
</dbReference>
<dbReference type="OrthoDB" id="9803251at2"/>
<dbReference type="InterPro" id="IPR027493">
    <property type="entry name" value="Ribosomal_bL31_B"/>
</dbReference>
<keyword evidence="1 3" id="KW-0689">Ribosomal protein</keyword>
<dbReference type="AlphaFoldDB" id="A0A073AUC2"/>
<dbReference type="GO" id="GO:1990904">
    <property type="term" value="C:ribonucleoprotein complex"/>
    <property type="evidence" value="ECO:0007669"/>
    <property type="project" value="UniProtKB-KW"/>
</dbReference>
<dbReference type="RefSeq" id="WP_029720717.1">
    <property type="nucleotide sequence ID" value="NZ_JAJUIW010000080.1"/>
</dbReference>
<evidence type="ECO:0000313" key="4">
    <source>
        <dbReference type="EMBL" id="KEI43393.1"/>
    </source>
</evidence>
<name>A0A073AUC2_9PSEU</name>
<dbReference type="InterPro" id="IPR042105">
    <property type="entry name" value="Ribosomal_bL31_sf"/>
</dbReference>
<dbReference type="GO" id="GO:0005840">
    <property type="term" value="C:ribosome"/>
    <property type="evidence" value="ECO:0007669"/>
    <property type="project" value="UniProtKB-KW"/>
</dbReference>
<dbReference type="PRINTS" id="PR01249">
    <property type="entry name" value="RIBOSOMALL31"/>
</dbReference>
<accession>A0A073AUC2</accession>
<proteinExistence type="inferred from homology"/>
<evidence type="ECO:0000256" key="1">
    <source>
        <dbReference type="ARBA" id="ARBA00022980"/>
    </source>
</evidence>
<dbReference type="GO" id="GO:0006412">
    <property type="term" value="P:translation"/>
    <property type="evidence" value="ECO:0007669"/>
    <property type="project" value="UniProtKB-UniRule"/>
</dbReference>
<organism evidence="4 5">
    <name type="scientific">Saccharopolyspora rectivirgula</name>
    <dbReference type="NCBI Taxonomy" id="28042"/>
    <lineage>
        <taxon>Bacteria</taxon>
        <taxon>Bacillati</taxon>
        <taxon>Actinomycetota</taxon>
        <taxon>Actinomycetes</taxon>
        <taxon>Pseudonocardiales</taxon>
        <taxon>Pseudonocardiaceae</taxon>
        <taxon>Saccharopolyspora</taxon>
    </lineage>
</organism>
<dbReference type="eggNOG" id="COG0254">
    <property type="taxonomic scope" value="Bacteria"/>
</dbReference>
<dbReference type="Proteomes" id="UP000031419">
    <property type="component" value="Unassembled WGS sequence"/>
</dbReference>
<dbReference type="InterPro" id="IPR002150">
    <property type="entry name" value="Ribosomal_bL31"/>
</dbReference>
<sequence>MKPGIHPEYGPVVYEDRSTGTRFLTRSTATSDVRVEWEDGNTYPLIAVDVTAYSHPFWTGNQRVLDTEGRVEKFKRRYGGRTR</sequence>
<keyword evidence="2 3" id="KW-0687">Ribonucleoprotein</keyword>
<dbReference type="PROSITE" id="PS01143">
    <property type="entry name" value="RIBOSOMAL_L31"/>
    <property type="match status" value="1"/>
</dbReference>